<evidence type="ECO:0000313" key="1">
    <source>
        <dbReference type="EMBL" id="CAE6958974.1"/>
    </source>
</evidence>
<accession>A0A9N8N6J3</accession>
<sequence>MTLKLSLHITAVTVESMILESGGTLHVLRGTEDDAVEEAAQFLQKVIDPTLTPHVADRYRDVSTGEWVVHVRNVAGGLQ</sequence>
<dbReference type="Proteomes" id="UP000675121">
    <property type="component" value="Unassembled WGS sequence"/>
</dbReference>
<name>A0A9N8N6J3_9BURK</name>
<dbReference type="EMBL" id="CAJNAS010000029">
    <property type="protein sequence ID" value="CAE6958974.1"/>
    <property type="molecule type" value="Genomic_DNA"/>
</dbReference>
<protein>
    <submittedName>
        <fullName evidence="1">Uncharacterized protein</fullName>
    </submittedName>
</protein>
<reference evidence="1" key="1">
    <citation type="submission" date="2021-02" db="EMBL/GenBank/DDBJ databases">
        <authorList>
            <person name="Vanwijnsberghe S."/>
        </authorList>
    </citation>
    <scope>NUCLEOTIDE SEQUENCE</scope>
    <source>
        <strain evidence="1">R-70211</strain>
    </source>
</reference>
<dbReference type="AlphaFoldDB" id="A0A9N8N6J3"/>
<comment type="caution">
    <text evidence="1">The sequence shown here is derived from an EMBL/GenBank/DDBJ whole genome shotgun (WGS) entry which is preliminary data.</text>
</comment>
<organism evidence="1 2">
    <name type="scientific">Paraburkholderia domus</name>
    <dbReference type="NCBI Taxonomy" id="2793075"/>
    <lineage>
        <taxon>Bacteria</taxon>
        <taxon>Pseudomonadati</taxon>
        <taxon>Pseudomonadota</taxon>
        <taxon>Betaproteobacteria</taxon>
        <taxon>Burkholderiales</taxon>
        <taxon>Burkholderiaceae</taxon>
        <taxon>Paraburkholderia</taxon>
    </lineage>
</organism>
<keyword evidence="2" id="KW-1185">Reference proteome</keyword>
<proteinExistence type="predicted"/>
<dbReference type="RefSeq" id="WP_201138591.1">
    <property type="nucleotide sequence ID" value="NZ_CAJNAS010000029.1"/>
</dbReference>
<evidence type="ECO:0000313" key="2">
    <source>
        <dbReference type="Proteomes" id="UP000675121"/>
    </source>
</evidence>
<gene>
    <name evidence="1" type="ORF">R70211_06796</name>
</gene>